<reference evidence="3 4" key="1">
    <citation type="submission" date="2024-02" db="EMBL/GenBank/DDBJ databases">
        <title>Janibacter sp. nov., isolated from gut of marine sandworm.</title>
        <authorList>
            <person name="Kim B."/>
            <person name="Jun M.O."/>
            <person name="Shin N.-R."/>
        </authorList>
    </citation>
    <scope>NUCLEOTIDE SEQUENCE [LARGE SCALE GENOMIC DNA]</scope>
    <source>
        <strain evidence="3 4">A1S7</strain>
    </source>
</reference>
<dbReference type="PANTHER" id="PTHR34075">
    <property type="entry name" value="BLR3430 PROTEIN"/>
    <property type="match status" value="1"/>
</dbReference>
<gene>
    <name evidence="3" type="ORF">V1351_13855</name>
</gene>
<dbReference type="InterPro" id="IPR002878">
    <property type="entry name" value="ChsH2_C"/>
</dbReference>
<protein>
    <submittedName>
        <fullName evidence="3">OB-fold domain-containing protein</fullName>
    </submittedName>
</protein>
<accession>A0ABZ2MG28</accession>
<feature type="domain" description="ChsH2 rubredoxin-like zinc ribbon" evidence="2">
    <location>
        <begin position="17"/>
        <end position="48"/>
    </location>
</feature>
<organism evidence="3 4">
    <name type="scientific">Janibacter alittae</name>
    <dbReference type="NCBI Taxonomy" id="3115209"/>
    <lineage>
        <taxon>Bacteria</taxon>
        <taxon>Bacillati</taxon>
        <taxon>Actinomycetota</taxon>
        <taxon>Actinomycetes</taxon>
        <taxon>Micrococcales</taxon>
        <taxon>Intrasporangiaceae</taxon>
        <taxon>Janibacter</taxon>
    </lineage>
</organism>
<dbReference type="EMBL" id="CP144913">
    <property type="protein sequence ID" value="WXB76009.1"/>
    <property type="molecule type" value="Genomic_DNA"/>
</dbReference>
<evidence type="ECO:0000313" key="3">
    <source>
        <dbReference type="EMBL" id="WXB76009.1"/>
    </source>
</evidence>
<feature type="domain" description="ChsH2 C-terminal OB-fold" evidence="1">
    <location>
        <begin position="50"/>
        <end position="108"/>
    </location>
</feature>
<name>A0ABZ2MG28_9MICO</name>
<dbReference type="InterPro" id="IPR022002">
    <property type="entry name" value="ChsH2_Znr"/>
</dbReference>
<dbReference type="Pfam" id="PF12172">
    <property type="entry name" value="zf-ChsH2"/>
    <property type="match status" value="1"/>
</dbReference>
<dbReference type="PANTHER" id="PTHR34075:SF5">
    <property type="entry name" value="BLR3430 PROTEIN"/>
    <property type="match status" value="1"/>
</dbReference>
<evidence type="ECO:0000259" key="1">
    <source>
        <dbReference type="Pfam" id="PF01796"/>
    </source>
</evidence>
<dbReference type="Proteomes" id="UP001382727">
    <property type="component" value="Chromosome"/>
</dbReference>
<dbReference type="Pfam" id="PF01796">
    <property type="entry name" value="OB_ChsH2_C"/>
    <property type="match status" value="1"/>
</dbReference>
<proteinExistence type="predicted"/>
<keyword evidence="4" id="KW-1185">Reference proteome</keyword>
<dbReference type="InterPro" id="IPR052513">
    <property type="entry name" value="Thioester_dehydratase-like"/>
</dbReference>
<dbReference type="SUPFAM" id="SSF50249">
    <property type="entry name" value="Nucleic acid-binding proteins"/>
    <property type="match status" value="1"/>
</dbReference>
<dbReference type="Gene3D" id="6.10.30.10">
    <property type="match status" value="1"/>
</dbReference>
<evidence type="ECO:0000259" key="2">
    <source>
        <dbReference type="Pfam" id="PF12172"/>
    </source>
</evidence>
<evidence type="ECO:0000313" key="4">
    <source>
        <dbReference type="Proteomes" id="UP001382727"/>
    </source>
</evidence>
<sequence length="129" mass="14115">MNPTEERSLDAIYQHRLSEGSLSFQRCDNDHAVFPPRPACPTCGSRELVWQDAGPEATIYSATTISPRNADPYTVVILDVDDGFRMMSRLDGDDATTARIGDRVQIDIRPLTEDGVPLPCAALIQAVPA</sequence>
<dbReference type="InterPro" id="IPR012340">
    <property type="entry name" value="NA-bd_OB-fold"/>
</dbReference>
<dbReference type="RefSeq" id="WP_338748778.1">
    <property type="nucleotide sequence ID" value="NZ_CP144913.1"/>
</dbReference>